<feature type="domain" description="DUF4515" evidence="12">
    <location>
        <begin position="215"/>
        <end position="402"/>
    </location>
</feature>
<feature type="compositionally biased region" description="Basic and acidic residues" evidence="11">
    <location>
        <begin position="576"/>
        <end position="585"/>
    </location>
</feature>
<dbReference type="VEuPathDB" id="FungiDB:AMAG_17480"/>
<protein>
    <recommendedName>
        <fullName evidence="3">Basal body-orientation factor 1</fullName>
    </recommendedName>
    <alternativeName>
        <fullName evidence="9">Coiled-coil domain-containing protein 176</fullName>
    </alternativeName>
</protein>
<feature type="compositionally biased region" description="Low complexity" evidence="11">
    <location>
        <begin position="40"/>
        <end position="131"/>
    </location>
</feature>
<feature type="coiled-coil region" evidence="10">
    <location>
        <begin position="412"/>
        <end position="475"/>
    </location>
</feature>
<feature type="compositionally biased region" description="Basic and acidic residues" evidence="11">
    <location>
        <begin position="663"/>
        <end position="681"/>
    </location>
</feature>
<evidence type="ECO:0000259" key="12">
    <source>
        <dbReference type="Pfam" id="PF14988"/>
    </source>
</evidence>
<organism evidence="13 14">
    <name type="scientific">Allomyces macrogynus (strain ATCC 38327)</name>
    <name type="common">Allomyces javanicus var. macrogynus</name>
    <dbReference type="NCBI Taxonomy" id="578462"/>
    <lineage>
        <taxon>Eukaryota</taxon>
        <taxon>Fungi</taxon>
        <taxon>Fungi incertae sedis</taxon>
        <taxon>Blastocladiomycota</taxon>
        <taxon>Blastocladiomycetes</taxon>
        <taxon>Blastocladiales</taxon>
        <taxon>Blastocladiaceae</taxon>
        <taxon>Allomyces</taxon>
    </lineage>
</organism>
<keyword evidence="4" id="KW-0963">Cytoplasm</keyword>
<evidence type="ECO:0000256" key="10">
    <source>
        <dbReference type="SAM" id="Coils"/>
    </source>
</evidence>
<evidence type="ECO:0000256" key="7">
    <source>
        <dbReference type="ARBA" id="ARBA00023212"/>
    </source>
</evidence>
<keyword evidence="5 10" id="KW-0175">Coiled coil</keyword>
<accession>A0A0L0TEZ2</accession>
<evidence type="ECO:0000256" key="11">
    <source>
        <dbReference type="SAM" id="MobiDB-lite"/>
    </source>
</evidence>
<reference evidence="14" key="2">
    <citation type="submission" date="2009-11" db="EMBL/GenBank/DDBJ databases">
        <title>The Genome Sequence of Allomyces macrogynus strain ATCC 38327.</title>
        <authorList>
            <consortium name="The Broad Institute Genome Sequencing Platform"/>
            <person name="Russ C."/>
            <person name="Cuomo C."/>
            <person name="Shea T."/>
            <person name="Young S.K."/>
            <person name="Zeng Q."/>
            <person name="Koehrsen M."/>
            <person name="Haas B."/>
            <person name="Borodovsky M."/>
            <person name="Guigo R."/>
            <person name="Alvarado L."/>
            <person name="Berlin A."/>
            <person name="Borenstein D."/>
            <person name="Chen Z."/>
            <person name="Engels R."/>
            <person name="Freedman E."/>
            <person name="Gellesch M."/>
            <person name="Goldberg J."/>
            <person name="Griggs A."/>
            <person name="Gujja S."/>
            <person name="Heiman D."/>
            <person name="Hepburn T."/>
            <person name="Howarth C."/>
            <person name="Jen D."/>
            <person name="Larson L."/>
            <person name="Lewis B."/>
            <person name="Mehta T."/>
            <person name="Park D."/>
            <person name="Pearson M."/>
            <person name="Roberts A."/>
            <person name="Saif S."/>
            <person name="Shenoy N."/>
            <person name="Sisk P."/>
            <person name="Stolte C."/>
            <person name="Sykes S."/>
            <person name="Walk T."/>
            <person name="White J."/>
            <person name="Yandava C."/>
            <person name="Burger G."/>
            <person name="Gray M.W."/>
            <person name="Holland P.W.H."/>
            <person name="King N."/>
            <person name="Lang F.B.F."/>
            <person name="Roger A.J."/>
            <person name="Ruiz-Trillo I."/>
            <person name="Lander E."/>
            <person name="Nusbaum C."/>
        </authorList>
    </citation>
    <scope>NUCLEOTIDE SEQUENCE [LARGE SCALE GENOMIC DNA]</scope>
    <source>
        <strain evidence="14">ATCC 38327</strain>
    </source>
</reference>
<comment type="similarity">
    <text evidence="2">Belongs to the BBOF1 family.</text>
</comment>
<name>A0A0L0TEZ2_ALLM3</name>
<keyword evidence="8" id="KW-0966">Cell projection</keyword>
<feature type="region of interest" description="Disordered" evidence="11">
    <location>
        <begin position="550"/>
        <end position="591"/>
    </location>
</feature>
<reference evidence="13 14" key="1">
    <citation type="submission" date="2009-11" db="EMBL/GenBank/DDBJ databases">
        <title>Annotation of Allomyces macrogynus ATCC 38327.</title>
        <authorList>
            <consortium name="The Broad Institute Genome Sequencing Platform"/>
            <person name="Russ C."/>
            <person name="Cuomo C."/>
            <person name="Burger G."/>
            <person name="Gray M.W."/>
            <person name="Holland P.W.H."/>
            <person name="King N."/>
            <person name="Lang F.B.F."/>
            <person name="Roger A.J."/>
            <person name="Ruiz-Trillo I."/>
            <person name="Young S.K."/>
            <person name="Zeng Q."/>
            <person name="Gargeya S."/>
            <person name="Fitzgerald M."/>
            <person name="Haas B."/>
            <person name="Abouelleil A."/>
            <person name="Alvarado L."/>
            <person name="Arachchi H.M."/>
            <person name="Berlin A."/>
            <person name="Chapman S.B."/>
            <person name="Gearin G."/>
            <person name="Goldberg J."/>
            <person name="Griggs A."/>
            <person name="Gujja S."/>
            <person name="Hansen M."/>
            <person name="Heiman D."/>
            <person name="Howarth C."/>
            <person name="Larimer J."/>
            <person name="Lui A."/>
            <person name="MacDonald P.J.P."/>
            <person name="McCowen C."/>
            <person name="Montmayeur A."/>
            <person name="Murphy C."/>
            <person name="Neiman D."/>
            <person name="Pearson M."/>
            <person name="Priest M."/>
            <person name="Roberts A."/>
            <person name="Saif S."/>
            <person name="Shea T."/>
            <person name="Sisk P."/>
            <person name="Stolte C."/>
            <person name="Sykes S."/>
            <person name="Wortman J."/>
            <person name="Nusbaum C."/>
            <person name="Birren B."/>
        </authorList>
    </citation>
    <scope>NUCLEOTIDE SEQUENCE [LARGE SCALE GENOMIC DNA]</scope>
    <source>
        <strain evidence="13 14">ATCC 38327</strain>
    </source>
</reference>
<evidence type="ECO:0000256" key="6">
    <source>
        <dbReference type="ARBA" id="ARBA00023069"/>
    </source>
</evidence>
<dbReference type="AlphaFoldDB" id="A0A0L0TEZ2"/>
<dbReference type="EMBL" id="GG745394">
    <property type="protein sequence ID" value="KNE73312.1"/>
    <property type="molecule type" value="Genomic_DNA"/>
</dbReference>
<dbReference type="PANTHER" id="PTHR14845:SF5">
    <property type="entry name" value="BASAL BODY-ORIENTATION FACTOR 1"/>
    <property type="match status" value="1"/>
</dbReference>
<keyword evidence="7" id="KW-0206">Cytoskeleton</keyword>
<evidence type="ECO:0000313" key="13">
    <source>
        <dbReference type="EMBL" id="KNE73312.1"/>
    </source>
</evidence>
<proteinExistence type="inferred from homology"/>
<keyword evidence="6" id="KW-0969">Cilium</keyword>
<feature type="region of interest" description="Disordered" evidence="11">
    <location>
        <begin position="621"/>
        <end position="681"/>
    </location>
</feature>
<dbReference type="OrthoDB" id="441129at2759"/>
<comment type="subcellular location">
    <subcellularLocation>
        <location evidence="1">Cytoplasm</location>
        <location evidence="1">Cytoskeleton</location>
        <location evidence="1">Cilium basal body</location>
    </subcellularLocation>
</comment>
<evidence type="ECO:0000313" key="14">
    <source>
        <dbReference type="Proteomes" id="UP000054350"/>
    </source>
</evidence>
<feature type="compositionally biased region" description="Basic residues" evidence="11">
    <location>
        <begin position="1"/>
        <end position="17"/>
    </location>
</feature>
<sequence>MHWRARGGGRAGARARRVGQTGSRTTKGRTWLTNALSPPTQQAARATAATARATTEAAAANRSRTVAMATRAATKATKPPTARARAASPASVPAAASTIKSASLSSSPPSADASSRAARGAAAAAGSRRQSVISPAPRASQTSGATSASTANPVLGSRNVLATATASAGERALEVTLETTSKALAMYKERLGNLIQVNSDLQSQCQEQEKDAIEVMGALRDDVETKDREIIALRTALDQHRLASEQQAKDIHASYARSTEDLNSIITEKEAVIKIMEQEVAAVKDFKRKRAELMKEVESQKMQMAEMERRFKESMVRMERKSFEEKVRLQKETHRKIADLAAKAHREALATLDDTTKDMCRENVRLAEALKAHMAATEDLTRANAKLAAQNAHLAQEKDMNDVIVRDKIIAAKNQNQVIKDLEGKVVTLEQTLSHVVREFEVERAILRSAAREELDEVKRLAAQLKLNLDRKAQEMRYIKKLANHILEQRTDVETFFMDALDHVRQEIARAQTQERKRRVQEYSQHLRSHHSGVHGGMVAVPPISLDAAVQHARQPRNASPTGSVASSSTRSLSRHRCDRERGESVDAGPTPVIDVASLSWEDRERVLRVLFARMNGLLKDEKSAESRASTETPSSSASLLADVRRRARRASRSRSRGRVRQRTADSDGYHDESTVDTGGRKSVDSVVFASHPGLNGLGTVEPASVPPPPPHLLEEVPASDEAGAADPKDDGVVMPAVVGHEPPVNTLPLVVPMIVEPETCVTTSSSSNPLPDQPVLPEIEVSEHMG</sequence>
<gene>
    <name evidence="13" type="ORF">AMAG_17480</name>
</gene>
<feature type="coiled-coil region" evidence="10">
    <location>
        <begin position="276"/>
        <end position="310"/>
    </location>
</feature>
<dbReference type="STRING" id="578462.A0A0L0TEZ2"/>
<evidence type="ECO:0000256" key="4">
    <source>
        <dbReference type="ARBA" id="ARBA00022490"/>
    </source>
</evidence>
<dbReference type="Pfam" id="PF14988">
    <property type="entry name" value="DUF4515"/>
    <property type="match status" value="1"/>
</dbReference>
<evidence type="ECO:0000256" key="1">
    <source>
        <dbReference type="ARBA" id="ARBA00004120"/>
    </source>
</evidence>
<dbReference type="InterPro" id="IPR032777">
    <property type="entry name" value="DUF4515"/>
</dbReference>
<evidence type="ECO:0000256" key="5">
    <source>
        <dbReference type="ARBA" id="ARBA00023054"/>
    </source>
</evidence>
<evidence type="ECO:0000256" key="2">
    <source>
        <dbReference type="ARBA" id="ARBA00007508"/>
    </source>
</evidence>
<evidence type="ECO:0000256" key="8">
    <source>
        <dbReference type="ARBA" id="ARBA00023273"/>
    </source>
</evidence>
<feature type="region of interest" description="Disordered" evidence="11">
    <location>
        <begin position="512"/>
        <end position="535"/>
    </location>
</feature>
<feature type="compositionally biased region" description="Low complexity" evidence="11">
    <location>
        <begin position="139"/>
        <end position="151"/>
    </location>
</feature>
<dbReference type="PANTHER" id="PTHR14845">
    <property type="entry name" value="COILED-COIL DOMAIN-CONTAINING 166"/>
    <property type="match status" value="1"/>
</dbReference>
<dbReference type="eggNOG" id="ENOG502QRCW">
    <property type="taxonomic scope" value="Eukaryota"/>
</dbReference>
<keyword evidence="14" id="KW-1185">Reference proteome</keyword>
<feature type="compositionally biased region" description="Basic residues" evidence="11">
    <location>
        <begin position="646"/>
        <end position="662"/>
    </location>
</feature>
<feature type="region of interest" description="Disordered" evidence="11">
    <location>
        <begin position="1"/>
        <end position="152"/>
    </location>
</feature>
<feature type="compositionally biased region" description="Low complexity" evidence="11">
    <location>
        <begin position="559"/>
        <end position="572"/>
    </location>
</feature>
<evidence type="ECO:0000256" key="9">
    <source>
        <dbReference type="ARBA" id="ARBA00031573"/>
    </source>
</evidence>
<dbReference type="Proteomes" id="UP000054350">
    <property type="component" value="Unassembled WGS sequence"/>
</dbReference>
<evidence type="ECO:0000256" key="3">
    <source>
        <dbReference type="ARBA" id="ARBA00015392"/>
    </source>
</evidence>